<reference evidence="12 13" key="1">
    <citation type="submission" date="2019-05" db="EMBL/GenBank/DDBJ databases">
        <title>Another draft genome of Portunus trituberculatus and its Hox gene families provides insights of decapod evolution.</title>
        <authorList>
            <person name="Jeong J.-H."/>
            <person name="Song I."/>
            <person name="Kim S."/>
            <person name="Choi T."/>
            <person name="Kim D."/>
            <person name="Ryu S."/>
            <person name="Kim W."/>
        </authorList>
    </citation>
    <scope>NUCLEOTIDE SEQUENCE [LARGE SCALE GENOMIC DNA]</scope>
    <source>
        <tissue evidence="12">Muscle</tissue>
    </source>
</reference>
<protein>
    <recommendedName>
        <fullName evidence="11">Ionotropic glutamate receptor C-terminal domain-containing protein</fullName>
    </recommendedName>
</protein>
<evidence type="ECO:0000256" key="4">
    <source>
        <dbReference type="ARBA" id="ARBA00022692"/>
    </source>
</evidence>
<comment type="subcellular location">
    <subcellularLocation>
        <location evidence="1">Cell membrane</location>
        <topology evidence="1">Multi-pass membrane protein</topology>
    </subcellularLocation>
</comment>
<evidence type="ECO:0000256" key="5">
    <source>
        <dbReference type="ARBA" id="ARBA00022989"/>
    </source>
</evidence>
<evidence type="ECO:0000259" key="11">
    <source>
        <dbReference type="Pfam" id="PF00060"/>
    </source>
</evidence>
<dbReference type="InterPro" id="IPR052192">
    <property type="entry name" value="Insect_Ionotropic_Sensory_Rcpt"/>
</dbReference>
<evidence type="ECO:0000256" key="10">
    <source>
        <dbReference type="SAM" id="Phobius"/>
    </source>
</evidence>
<sequence length="371" mass="41823">MIPMVYVILESRLPLYDFTCPFDRIRISFSLATPSLAPGWLSLYLPLSGTVWLLTFLTICLLPVVFKMLLQEEGRAVDRTLRMLLGQDLPGRLPAAPSYRILVAAWMVFSLVFGTAYRGNLTAALTLPTYPRRIETLSDLVAYVDRLTMPPYGADHRASYLASDSPMLRAIGQLMQVVHTTDEGLTGALRNREAHVDGRRYLEQAITHGFLSEGGKERLYLGKEIIFPSPAAFPVPHDAPYKTHFNHVIWMCVEAGLLDKWYQDTLTEAKKESRRKWREKRREEEAEGREIKGEKESGPAPLTHTHLQGFFLLFSLGLVLAVVSFLLEILHSYLHKRTSLSPPPPPPPASLHPFSPLHFPFVPCPPPSKSI</sequence>
<dbReference type="Gene3D" id="1.10.287.70">
    <property type="match status" value="1"/>
</dbReference>
<evidence type="ECO:0000256" key="7">
    <source>
        <dbReference type="ARBA" id="ARBA00023170"/>
    </source>
</evidence>
<dbReference type="InterPro" id="IPR001320">
    <property type="entry name" value="Iontro_rcpt_C"/>
</dbReference>
<dbReference type="GO" id="GO:0005886">
    <property type="term" value="C:plasma membrane"/>
    <property type="evidence" value="ECO:0007669"/>
    <property type="project" value="UniProtKB-SubCell"/>
</dbReference>
<feature type="domain" description="Ionotropic glutamate receptor C-terminal" evidence="11">
    <location>
        <begin position="92"/>
        <end position="318"/>
    </location>
</feature>
<evidence type="ECO:0000256" key="3">
    <source>
        <dbReference type="ARBA" id="ARBA00022475"/>
    </source>
</evidence>
<evidence type="ECO:0000256" key="6">
    <source>
        <dbReference type="ARBA" id="ARBA00023136"/>
    </source>
</evidence>
<dbReference type="Proteomes" id="UP000324222">
    <property type="component" value="Unassembled WGS sequence"/>
</dbReference>
<evidence type="ECO:0000256" key="2">
    <source>
        <dbReference type="ARBA" id="ARBA00008685"/>
    </source>
</evidence>
<dbReference type="PANTHER" id="PTHR42643:SF39">
    <property type="entry name" value="IONOTROPIC RECEPTOR 56A-RELATED"/>
    <property type="match status" value="1"/>
</dbReference>
<dbReference type="PANTHER" id="PTHR42643">
    <property type="entry name" value="IONOTROPIC RECEPTOR 20A-RELATED"/>
    <property type="match status" value="1"/>
</dbReference>
<keyword evidence="7" id="KW-0675">Receptor</keyword>
<keyword evidence="6 10" id="KW-0472">Membrane</keyword>
<keyword evidence="8" id="KW-0325">Glycoprotein</keyword>
<feature type="transmembrane region" description="Helical" evidence="10">
    <location>
        <begin position="309"/>
        <end position="330"/>
    </location>
</feature>
<feature type="region of interest" description="Disordered" evidence="9">
    <location>
        <begin position="272"/>
        <end position="300"/>
    </location>
</feature>
<feature type="compositionally biased region" description="Basic and acidic residues" evidence="9">
    <location>
        <begin position="280"/>
        <end position="297"/>
    </location>
</feature>
<keyword evidence="3" id="KW-1003">Cell membrane</keyword>
<proteinExistence type="inferred from homology"/>
<evidence type="ECO:0000256" key="1">
    <source>
        <dbReference type="ARBA" id="ARBA00004651"/>
    </source>
</evidence>
<keyword evidence="5 10" id="KW-1133">Transmembrane helix</keyword>
<dbReference type="EMBL" id="VSRR010019462">
    <property type="protein sequence ID" value="MPC62257.1"/>
    <property type="molecule type" value="Genomic_DNA"/>
</dbReference>
<gene>
    <name evidence="12" type="ORF">E2C01_056340</name>
</gene>
<evidence type="ECO:0000313" key="13">
    <source>
        <dbReference type="Proteomes" id="UP000324222"/>
    </source>
</evidence>
<dbReference type="OrthoDB" id="6372858at2759"/>
<dbReference type="SUPFAM" id="SSF53850">
    <property type="entry name" value="Periplasmic binding protein-like II"/>
    <property type="match status" value="1"/>
</dbReference>
<evidence type="ECO:0000256" key="8">
    <source>
        <dbReference type="ARBA" id="ARBA00023180"/>
    </source>
</evidence>
<accession>A0A5B7GYW4</accession>
<name>A0A5B7GYW4_PORTR</name>
<comment type="similarity">
    <text evidence="2">Belongs to the glutamate-gated ion channel (TC 1.A.10.1) family.</text>
</comment>
<keyword evidence="13" id="KW-1185">Reference proteome</keyword>
<keyword evidence="4 10" id="KW-0812">Transmembrane</keyword>
<dbReference type="GO" id="GO:0015276">
    <property type="term" value="F:ligand-gated monoatomic ion channel activity"/>
    <property type="evidence" value="ECO:0007669"/>
    <property type="project" value="InterPro"/>
</dbReference>
<evidence type="ECO:0000256" key="9">
    <source>
        <dbReference type="SAM" id="MobiDB-lite"/>
    </source>
</evidence>
<dbReference type="Pfam" id="PF00060">
    <property type="entry name" value="Lig_chan"/>
    <property type="match status" value="1"/>
</dbReference>
<comment type="caution">
    <text evidence="12">The sequence shown here is derived from an EMBL/GenBank/DDBJ whole genome shotgun (WGS) entry which is preliminary data.</text>
</comment>
<organism evidence="12 13">
    <name type="scientific">Portunus trituberculatus</name>
    <name type="common">Swimming crab</name>
    <name type="synonym">Neptunus trituberculatus</name>
    <dbReference type="NCBI Taxonomy" id="210409"/>
    <lineage>
        <taxon>Eukaryota</taxon>
        <taxon>Metazoa</taxon>
        <taxon>Ecdysozoa</taxon>
        <taxon>Arthropoda</taxon>
        <taxon>Crustacea</taxon>
        <taxon>Multicrustacea</taxon>
        <taxon>Malacostraca</taxon>
        <taxon>Eumalacostraca</taxon>
        <taxon>Eucarida</taxon>
        <taxon>Decapoda</taxon>
        <taxon>Pleocyemata</taxon>
        <taxon>Brachyura</taxon>
        <taxon>Eubrachyura</taxon>
        <taxon>Portunoidea</taxon>
        <taxon>Portunidae</taxon>
        <taxon>Portuninae</taxon>
        <taxon>Portunus</taxon>
    </lineage>
</organism>
<feature type="transmembrane region" description="Helical" evidence="10">
    <location>
        <begin position="43"/>
        <end position="66"/>
    </location>
</feature>
<evidence type="ECO:0000313" key="12">
    <source>
        <dbReference type="EMBL" id="MPC62257.1"/>
    </source>
</evidence>
<dbReference type="AlphaFoldDB" id="A0A5B7GYW4"/>
<dbReference type="GO" id="GO:0050906">
    <property type="term" value="P:detection of stimulus involved in sensory perception"/>
    <property type="evidence" value="ECO:0007669"/>
    <property type="project" value="UniProtKB-ARBA"/>
</dbReference>